<dbReference type="GO" id="GO:0004165">
    <property type="term" value="F:delta(3)-delta(2)-enoyl-CoA isomerase activity"/>
    <property type="evidence" value="ECO:0007669"/>
    <property type="project" value="TreeGrafter"/>
</dbReference>
<dbReference type="CDD" id="cd00435">
    <property type="entry name" value="ACBP"/>
    <property type="match status" value="1"/>
</dbReference>
<dbReference type="Proteomes" id="UP000694556">
    <property type="component" value="Chromosome 2"/>
</dbReference>
<sequence length="542" mass="60591">MFAFIKSAFFTATAGITSECRRTLQGSGGSAWHHLLPQDYQPQPGTGSIRFLCRRDTSQPPPFPFLPSHPSSLKATPPRWRRCRAWAGRELVRRCWPPFARSCRLLPPARPHVMAAPALTFLRRLCWRSLCEASCPEKNRNKLGSANCVEPSQIREFTADIKPRQAQAVCIPAVHLHMTTATMQVSQKDFEKAQEQLKLLKKDPGNETKLKLYALFKQATEGPCNSPKPGMLDFVKKAKWDAWNSLGNLSQDNARQKYTELVSSLLSAESAGQTKDASPEESRHGGYETIIVTTENSITKIMFNRPERKNAINHQMYREIIKALHQAGKDDSTIAVITGNGEYYTSGNDLNNFANVKPNEMEKMAKDGAELLKEFVSSFIDFPKPLIAVVNGPAIGISVTLLGLCDIVYASDRATFHTPFSQLGQSPEGCSSYLFPKIMGLAKANEMLLFNKKLTAAQACAWGLVAEVFPDGTFQKEVWERLKAYASLPKNSLAVSKQLLRSMEKEKLHAVNSKECEVLKERWLSDECLNAIVSFFQRKSKL</sequence>
<evidence type="ECO:0000256" key="1">
    <source>
        <dbReference type="ARBA" id="ARBA00004275"/>
    </source>
</evidence>
<dbReference type="Gene3D" id="1.20.80.10">
    <property type="match status" value="1"/>
</dbReference>
<dbReference type="FunFam" id="3.90.226.10:FF:000084">
    <property type="entry name" value="Enoyl-CoA delta isomerase 2, mitochondrial"/>
    <property type="match status" value="1"/>
</dbReference>
<protein>
    <submittedName>
        <fullName evidence="5">Enoyl-CoA delta isomerase 2</fullName>
    </submittedName>
</protein>
<evidence type="ECO:0000256" key="2">
    <source>
        <dbReference type="ARBA" id="ARBA00023140"/>
    </source>
</evidence>
<dbReference type="PANTHER" id="PTHR43684">
    <property type="match status" value="1"/>
</dbReference>
<accession>A0A8C3BSH8</accession>
<evidence type="ECO:0000256" key="3">
    <source>
        <dbReference type="ARBA" id="ARBA00023235"/>
    </source>
</evidence>
<comment type="subcellular location">
    <subcellularLocation>
        <location evidence="1">Peroxisome</location>
    </subcellularLocation>
</comment>
<dbReference type="Gene3D" id="1.10.12.10">
    <property type="entry name" value="Lyase 2-enoyl-coa Hydratase, Chain A, domain 2"/>
    <property type="match status" value="1"/>
</dbReference>
<dbReference type="PROSITE" id="PS51228">
    <property type="entry name" value="ACB_2"/>
    <property type="match status" value="1"/>
</dbReference>
<dbReference type="InterPro" id="IPR029045">
    <property type="entry name" value="ClpP/crotonase-like_dom_sf"/>
</dbReference>
<evidence type="ECO:0000313" key="5">
    <source>
        <dbReference type="Ensembl" id="ENSCMMP00000010102.1"/>
    </source>
</evidence>
<keyword evidence="2" id="KW-0576">Peroxisome</keyword>
<proteinExistence type="predicted"/>
<dbReference type="InterPro" id="IPR035984">
    <property type="entry name" value="Acyl-CoA-binding_sf"/>
</dbReference>
<dbReference type="GO" id="GO:0005739">
    <property type="term" value="C:mitochondrion"/>
    <property type="evidence" value="ECO:0007669"/>
    <property type="project" value="TreeGrafter"/>
</dbReference>
<reference evidence="5" key="1">
    <citation type="submission" date="2018-09" db="EMBL/GenBank/DDBJ databases">
        <title>Common duck and Muscovy duck high density SNP chip.</title>
        <authorList>
            <person name="Vignal A."/>
            <person name="Thebault N."/>
            <person name="Warren W.C."/>
        </authorList>
    </citation>
    <scope>NUCLEOTIDE SEQUENCE [LARGE SCALE GENOMIC DNA]</scope>
</reference>
<dbReference type="PANTHER" id="PTHR43684:SF1">
    <property type="entry name" value="ENOYL-COA DELTA ISOMERASE 2"/>
    <property type="match status" value="1"/>
</dbReference>
<evidence type="ECO:0000313" key="6">
    <source>
        <dbReference type="Proteomes" id="UP000694556"/>
    </source>
</evidence>
<dbReference type="CDD" id="cd06558">
    <property type="entry name" value="crotonase-like"/>
    <property type="match status" value="1"/>
</dbReference>
<dbReference type="SUPFAM" id="SSF52096">
    <property type="entry name" value="ClpP/crotonase"/>
    <property type="match status" value="1"/>
</dbReference>
<dbReference type="SUPFAM" id="SSF47027">
    <property type="entry name" value="Acyl-CoA binding protein"/>
    <property type="match status" value="1"/>
</dbReference>
<evidence type="ECO:0000259" key="4">
    <source>
        <dbReference type="PROSITE" id="PS51228"/>
    </source>
</evidence>
<keyword evidence="6" id="KW-1185">Reference proteome</keyword>
<dbReference type="PROSITE" id="PS00880">
    <property type="entry name" value="ACB_1"/>
    <property type="match status" value="1"/>
</dbReference>
<dbReference type="InterPro" id="IPR022408">
    <property type="entry name" value="Acyl-CoA-binding_prot_CS"/>
</dbReference>
<dbReference type="InterPro" id="IPR001753">
    <property type="entry name" value="Enoyl-CoA_hydra/iso"/>
</dbReference>
<reference evidence="5" key="3">
    <citation type="submission" date="2025-09" db="UniProtKB">
        <authorList>
            <consortium name="Ensembl"/>
        </authorList>
    </citation>
    <scope>IDENTIFICATION</scope>
</reference>
<dbReference type="InterPro" id="IPR051053">
    <property type="entry name" value="ECH/Chromodomain_protein"/>
</dbReference>
<organism evidence="5 6">
    <name type="scientific">Cairina moschata</name>
    <name type="common">Muscovy duck</name>
    <dbReference type="NCBI Taxonomy" id="8855"/>
    <lineage>
        <taxon>Eukaryota</taxon>
        <taxon>Metazoa</taxon>
        <taxon>Chordata</taxon>
        <taxon>Craniata</taxon>
        <taxon>Vertebrata</taxon>
        <taxon>Euteleostomi</taxon>
        <taxon>Archelosauria</taxon>
        <taxon>Archosauria</taxon>
        <taxon>Dinosauria</taxon>
        <taxon>Saurischia</taxon>
        <taxon>Theropoda</taxon>
        <taxon>Coelurosauria</taxon>
        <taxon>Aves</taxon>
        <taxon>Neognathae</taxon>
        <taxon>Galloanserae</taxon>
        <taxon>Anseriformes</taxon>
        <taxon>Anatidae</taxon>
        <taxon>Anatinae</taxon>
        <taxon>Cairina</taxon>
    </lineage>
</organism>
<dbReference type="AlphaFoldDB" id="A0A8C3BSH8"/>
<dbReference type="Gene3D" id="3.90.226.10">
    <property type="entry name" value="2-enoyl-CoA Hydratase, Chain A, domain 1"/>
    <property type="match status" value="1"/>
</dbReference>
<dbReference type="Pfam" id="PF00887">
    <property type="entry name" value="ACBP"/>
    <property type="match status" value="1"/>
</dbReference>
<dbReference type="GO" id="GO:0000062">
    <property type="term" value="F:fatty-acyl-CoA binding"/>
    <property type="evidence" value="ECO:0007669"/>
    <property type="project" value="InterPro"/>
</dbReference>
<keyword evidence="3" id="KW-0413">Isomerase</keyword>
<dbReference type="Pfam" id="PF00378">
    <property type="entry name" value="ECH_1"/>
    <property type="match status" value="1"/>
</dbReference>
<feature type="domain" description="ACB" evidence="4">
    <location>
        <begin position="186"/>
        <end position="271"/>
    </location>
</feature>
<reference evidence="5" key="2">
    <citation type="submission" date="2025-08" db="UniProtKB">
        <authorList>
            <consortium name="Ensembl"/>
        </authorList>
    </citation>
    <scope>IDENTIFICATION</scope>
</reference>
<name>A0A8C3BSH8_CAIMO</name>
<dbReference type="InterPro" id="IPR000582">
    <property type="entry name" value="Acyl-CoA-binding_protein"/>
</dbReference>
<dbReference type="GO" id="GO:0005777">
    <property type="term" value="C:peroxisome"/>
    <property type="evidence" value="ECO:0007669"/>
    <property type="project" value="UniProtKB-SubCell"/>
</dbReference>
<dbReference type="InterPro" id="IPR014352">
    <property type="entry name" value="FERM/acyl-CoA-bd_prot_sf"/>
</dbReference>
<dbReference type="PRINTS" id="PR00689">
    <property type="entry name" value="ACOABINDINGP"/>
</dbReference>
<dbReference type="InterPro" id="IPR014748">
    <property type="entry name" value="Enoyl-CoA_hydra_C"/>
</dbReference>
<dbReference type="Ensembl" id="ENSCMMT00000011121.1">
    <property type="protein sequence ID" value="ENSCMMP00000010102.1"/>
    <property type="gene ID" value="ENSCMMG00000006384.1"/>
</dbReference>